<evidence type="ECO:0000256" key="4">
    <source>
        <dbReference type="ARBA" id="ARBA00022475"/>
    </source>
</evidence>
<evidence type="ECO:0000256" key="2">
    <source>
        <dbReference type="ARBA" id="ARBA00007069"/>
    </source>
</evidence>
<comment type="caution">
    <text evidence="10">Lacks conserved residue(s) required for the propagation of feature annotation.</text>
</comment>
<accession>A0ABY8MGJ7</accession>
<organism evidence="12 13">
    <name type="scientific">Candidatus Haliotispira prima</name>
    <dbReference type="NCBI Taxonomy" id="3034016"/>
    <lineage>
        <taxon>Bacteria</taxon>
        <taxon>Pseudomonadati</taxon>
        <taxon>Spirochaetota</taxon>
        <taxon>Spirochaetia</taxon>
        <taxon>Spirochaetales</taxon>
        <taxon>Spirochaetaceae</taxon>
        <taxon>Candidatus Haliotispira</taxon>
    </lineage>
</organism>
<sequence>MKRQHWLLPYRSKAFAGFNRPERSAVNLGLWLWPVAQLLYSLGLLSLAPFNFIYDIVFLLLLALLICNVLGLVSLVKGRKRGYALFYNSALLFLPFSFIALYSLNLLAYSKQQSRNFNERIVRRCLATVALGVVCILGLLLTFIVFRGMVAMPLVATDPEQGLFDALLTRVRSWSLFFSHSSIGDFLFSSKWAPSDSPPSYGILGFIWGSVFVTALALSISVPIGLGSAIYIAEFAPKRLKSLLRMASELLAGLPSVVYGFFGAILIVPLVRGLFPSDLNTGYNAISGAIILAFMILPTIINISEVSLRSVSQTLRAGSLALGATKWQTVSQITVPAAISGILTSIVLGACRAVGETLAVLMVAGNAIKFAKLPIEPTRTLTMNIIAEMAYAQDDPSSGSYHLTSLFTTSVVLMLFIFLLNVFLSRVRRRIRLRLNPT</sequence>
<dbReference type="Gene3D" id="1.10.3720.10">
    <property type="entry name" value="MetI-like"/>
    <property type="match status" value="1"/>
</dbReference>
<feature type="transmembrane region" description="Helical" evidence="9">
    <location>
        <begin position="250"/>
        <end position="271"/>
    </location>
</feature>
<feature type="transmembrane region" description="Helical" evidence="9">
    <location>
        <begin position="201"/>
        <end position="229"/>
    </location>
</feature>
<dbReference type="InterPro" id="IPR000515">
    <property type="entry name" value="MetI-like"/>
</dbReference>
<feature type="transmembrane region" description="Helical" evidence="9">
    <location>
        <begin position="30"/>
        <end position="50"/>
    </location>
</feature>
<dbReference type="Pfam" id="PF00528">
    <property type="entry name" value="BPD_transp_1"/>
    <property type="match status" value="1"/>
</dbReference>
<feature type="transmembrane region" description="Helical" evidence="9">
    <location>
        <begin position="283"/>
        <end position="303"/>
    </location>
</feature>
<comment type="subcellular location">
    <subcellularLocation>
        <location evidence="1 9">Cell membrane</location>
        <topology evidence="1 9">Multi-pass membrane protein</topology>
    </subcellularLocation>
</comment>
<evidence type="ECO:0000259" key="11">
    <source>
        <dbReference type="PROSITE" id="PS50928"/>
    </source>
</evidence>
<evidence type="ECO:0000256" key="8">
    <source>
        <dbReference type="ARBA" id="ARBA00023136"/>
    </source>
</evidence>
<feature type="transmembrane region" description="Helical" evidence="9">
    <location>
        <begin position="125"/>
        <end position="146"/>
    </location>
</feature>
<comment type="similarity">
    <text evidence="2 10">Belongs to the binding-protein-dependent transport system permease family. CysTW subfamily.</text>
</comment>
<evidence type="ECO:0000256" key="10">
    <source>
        <dbReference type="RuleBase" id="RU363054"/>
    </source>
</evidence>
<keyword evidence="5 10" id="KW-0592">Phosphate transport</keyword>
<dbReference type="InterPro" id="IPR051124">
    <property type="entry name" value="Phosphate_Transport_Permease"/>
</dbReference>
<dbReference type="InterPro" id="IPR035906">
    <property type="entry name" value="MetI-like_sf"/>
</dbReference>
<dbReference type="SUPFAM" id="SSF161098">
    <property type="entry name" value="MetI-like"/>
    <property type="match status" value="1"/>
</dbReference>
<reference evidence="12 13" key="1">
    <citation type="submission" date="2023-04" db="EMBL/GenBank/DDBJ databases">
        <title>Spirochaete genome identified in red abalone sample constitutes a novel genus.</title>
        <authorList>
            <person name="Sharma S.P."/>
            <person name="Purcell C.M."/>
            <person name="Hyde J.R."/>
            <person name="Severin A.J."/>
        </authorList>
    </citation>
    <scope>NUCLEOTIDE SEQUENCE [LARGE SCALE GENOMIC DNA]</scope>
    <source>
        <strain evidence="12 13">SP-2023</strain>
    </source>
</reference>
<comment type="function">
    <text evidence="10">Part of the binding-protein-dependent transport system for phosphate; probably responsible for the translocation of the substrate across the membrane.</text>
</comment>
<protein>
    <recommendedName>
        <fullName evidence="10">Phosphate transport system permease protein</fullName>
    </recommendedName>
</protein>
<feature type="transmembrane region" description="Helical" evidence="9">
    <location>
        <begin position="333"/>
        <end position="355"/>
    </location>
</feature>
<gene>
    <name evidence="12" type="primary">pstC</name>
    <name evidence="12" type="ORF">P0082_11660</name>
</gene>
<proteinExistence type="inferred from homology"/>
<name>A0ABY8MGJ7_9SPIO</name>
<evidence type="ECO:0000256" key="3">
    <source>
        <dbReference type="ARBA" id="ARBA00022448"/>
    </source>
</evidence>
<dbReference type="EMBL" id="CP123443">
    <property type="protein sequence ID" value="WGK69122.1"/>
    <property type="molecule type" value="Genomic_DNA"/>
</dbReference>
<keyword evidence="3 9" id="KW-0813">Transport</keyword>
<feature type="transmembrane region" description="Helical" evidence="9">
    <location>
        <begin position="401"/>
        <end position="424"/>
    </location>
</feature>
<evidence type="ECO:0000313" key="12">
    <source>
        <dbReference type="EMBL" id="WGK69122.1"/>
    </source>
</evidence>
<dbReference type="Proteomes" id="UP001228690">
    <property type="component" value="Chromosome"/>
</dbReference>
<keyword evidence="7 9" id="KW-1133">Transmembrane helix</keyword>
<evidence type="ECO:0000313" key="13">
    <source>
        <dbReference type="Proteomes" id="UP001228690"/>
    </source>
</evidence>
<dbReference type="PANTHER" id="PTHR30425">
    <property type="entry name" value="PHOSPHATE TRANSPORT SYSTEM PERMEASE PROTEIN PST"/>
    <property type="match status" value="1"/>
</dbReference>
<evidence type="ECO:0000256" key="9">
    <source>
        <dbReference type="RuleBase" id="RU363032"/>
    </source>
</evidence>
<keyword evidence="8 9" id="KW-0472">Membrane</keyword>
<evidence type="ECO:0000256" key="7">
    <source>
        <dbReference type="ARBA" id="ARBA00022989"/>
    </source>
</evidence>
<feature type="transmembrane region" description="Helical" evidence="9">
    <location>
        <begin position="82"/>
        <end position="104"/>
    </location>
</feature>
<dbReference type="PANTHER" id="PTHR30425:SF1">
    <property type="entry name" value="PHOSPHATE TRANSPORT SYSTEM PERMEASE PROTEIN PSTC"/>
    <property type="match status" value="1"/>
</dbReference>
<dbReference type="PROSITE" id="PS50928">
    <property type="entry name" value="ABC_TM1"/>
    <property type="match status" value="1"/>
</dbReference>
<evidence type="ECO:0000256" key="6">
    <source>
        <dbReference type="ARBA" id="ARBA00022692"/>
    </source>
</evidence>
<keyword evidence="13" id="KW-1185">Reference proteome</keyword>
<dbReference type="CDD" id="cd06261">
    <property type="entry name" value="TM_PBP2"/>
    <property type="match status" value="1"/>
</dbReference>
<feature type="transmembrane region" description="Helical" evidence="9">
    <location>
        <begin position="57"/>
        <end position="76"/>
    </location>
</feature>
<dbReference type="RefSeq" id="WP_326927310.1">
    <property type="nucleotide sequence ID" value="NZ_CP123443.1"/>
</dbReference>
<dbReference type="NCBIfam" id="TIGR02138">
    <property type="entry name" value="phosphate_pstC"/>
    <property type="match status" value="1"/>
</dbReference>
<dbReference type="InterPro" id="IPR011864">
    <property type="entry name" value="Phosphate_PstC"/>
</dbReference>
<keyword evidence="6 9" id="KW-0812">Transmembrane</keyword>
<evidence type="ECO:0000256" key="5">
    <source>
        <dbReference type="ARBA" id="ARBA00022592"/>
    </source>
</evidence>
<evidence type="ECO:0000256" key="1">
    <source>
        <dbReference type="ARBA" id="ARBA00004651"/>
    </source>
</evidence>
<feature type="domain" description="ABC transmembrane type-1" evidence="11">
    <location>
        <begin position="207"/>
        <end position="424"/>
    </location>
</feature>
<keyword evidence="4 10" id="KW-1003">Cell membrane</keyword>